<name>A0A0D3KMW4_EMIH1</name>
<dbReference type="GeneID" id="17282369"/>
<reference evidence="2" key="2">
    <citation type="submission" date="2024-10" db="UniProtKB">
        <authorList>
            <consortium name="EnsemblProtists"/>
        </authorList>
    </citation>
    <scope>IDENTIFICATION</scope>
</reference>
<dbReference type="EnsemblProtists" id="EOD39509">
    <property type="protein sequence ID" value="EOD39509"/>
    <property type="gene ID" value="EMIHUDRAFT_199993"/>
</dbReference>
<reference evidence="3" key="1">
    <citation type="journal article" date="2013" name="Nature">
        <title>Pan genome of the phytoplankton Emiliania underpins its global distribution.</title>
        <authorList>
            <person name="Read B.A."/>
            <person name="Kegel J."/>
            <person name="Klute M.J."/>
            <person name="Kuo A."/>
            <person name="Lefebvre S.C."/>
            <person name="Maumus F."/>
            <person name="Mayer C."/>
            <person name="Miller J."/>
            <person name="Monier A."/>
            <person name="Salamov A."/>
            <person name="Young J."/>
            <person name="Aguilar M."/>
            <person name="Claverie J.M."/>
            <person name="Frickenhaus S."/>
            <person name="Gonzalez K."/>
            <person name="Herman E.K."/>
            <person name="Lin Y.C."/>
            <person name="Napier J."/>
            <person name="Ogata H."/>
            <person name="Sarno A.F."/>
            <person name="Shmutz J."/>
            <person name="Schroeder D."/>
            <person name="de Vargas C."/>
            <person name="Verret F."/>
            <person name="von Dassow P."/>
            <person name="Valentin K."/>
            <person name="Van de Peer Y."/>
            <person name="Wheeler G."/>
            <person name="Dacks J.B."/>
            <person name="Delwiche C.F."/>
            <person name="Dyhrman S.T."/>
            <person name="Glockner G."/>
            <person name="John U."/>
            <person name="Richards T."/>
            <person name="Worden A.Z."/>
            <person name="Zhang X."/>
            <person name="Grigoriev I.V."/>
            <person name="Allen A.E."/>
            <person name="Bidle K."/>
            <person name="Borodovsky M."/>
            <person name="Bowler C."/>
            <person name="Brownlee C."/>
            <person name="Cock J.M."/>
            <person name="Elias M."/>
            <person name="Gladyshev V.N."/>
            <person name="Groth M."/>
            <person name="Guda C."/>
            <person name="Hadaegh A."/>
            <person name="Iglesias-Rodriguez M.D."/>
            <person name="Jenkins J."/>
            <person name="Jones B.M."/>
            <person name="Lawson T."/>
            <person name="Leese F."/>
            <person name="Lindquist E."/>
            <person name="Lobanov A."/>
            <person name="Lomsadze A."/>
            <person name="Malik S.B."/>
            <person name="Marsh M.E."/>
            <person name="Mackinder L."/>
            <person name="Mock T."/>
            <person name="Mueller-Roeber B."/>
            <person name="Pagarete A."/>
            <person name="Parker M."/>
            <person name="Probert I."/>
            <person name="Quesneville H."/>
            <person name="Raines C."/>
            <person name="Rensing S.A."/>
            <person name="Riano-Pachon D.M."/>
            <person name="Richier S."/>
            <person name="Rokitta S."/>
            <person name="Shiraiwa Y."/>
            <person name="Soanes D.M."/>
            <person name="van der Giezen M."/>
            <person name="Wahlund T.M."/>
            <person name="Williams B."/>
            <person name="Wilson W."/>
            <person name="Wolfe G."/>
            <person name="Wurch L.L."/>
        </authorList>
    </citation>
    <scope>NUCLEOTIDE SEQUENCE</scope>
</reference>
<dbReference type="RefSeq" id="XP_005791938.1">
    <property type="nucleotide sequence ID" value="XM_005791881.1"/>
</dbReference>
<protein>
    <recommendedName>
        <fullName evidence="1">WW domain-containing protein</fullName>
    </recommendedName>
</protein>
<dbReference type="Pfam" id="PF00397">
    <property type="entry name" value="WW"/>
    <property type="match status" value="1"/>
</dbReference>
<evidence type="ECO:0000259" key="1">
    <source>
        <dbReference type="PROSITE" id="PS50020"/>
    </source>
</evidence>
<dbReference type="InterPro" id="IPR036020">
    <property type="entry name" value="WW_dom_sf"/>
</dbReference>
<dbReference type="SMART" id="SM00456">
    <property type="entry name" value="WW"/>
    <property type="match status" value="1"/>
</dbReference>
<keyword evidence="3" id="KW-1185">Reference proteome</keyword>
<proteinExistence type="predicted"/>
<evidence type="ECO:0000313" key="2">
    <source>
        <dbReference type="EnsemblProtists" id="EOD37099"/>
    </source>
</evidence>
<dbReference type="CDD" id="cd00201">
    <property type="entry name" value="WW"/>
    <property type="match status" value="1"/>
</dbReference>
<dbReference type="EnsemblProtists" id="EOD37099">
    <property type="protein sequence ID" value="EOD37099"/>
    <property type="gene ID" value="EMIHUDRAFT_252210"/>
</dbReference>
<dbReference type="PaxDb" id="2903-EOD37099"/>
<dbReference type="PROSITE" id="PS01159">
    <property type="entry name" value="WW_DOMAIN_1"/>
    <property type="match status" value="1"/>
</dbReference>
<accession>A0A0D3KMW4</accession>
<dbReference type="KEGG" id="ehx:EMIHUDRAFT_252210"/>
<dbReference type="KEGG" id="ehx:EMIHUDRAFT_199993"/>
<sequence length="204" mass="22388">MSALLVSAAASMSWMGGTRSSAMRRPNAAPRSAVNMIWHVFPRDGASGMLKTDYYVDRGHQQALGRYDMVEFEGQKMNIAPDQCIVHAAEDGSCIYVYAQGQQPTGWRTSPYEPWTWMQPGESVALTNGHKVSLDYTDPESAVYKFERSGWAEEFGSYNSGTAQPQGAGGGLPPGWTTVQDPASGQTYYYNQQTGASSWDLPTY</sequence>
<dbReference type="PROSITE" id="PS50020">
    <property type="entry name" value="WW_DOMAIN_2"/>
    <property type="match status" value="1"/>
</dbReference>
<dbReference type="Proteomes" id="UP000013827">
    <property type="component" value="Unassembled WGS sequence"/>
</dbReference>
<dbReference type="GeneID" id="17284780"/>
<dbReference type="SUPFAM" id="SSF51045">
    <property type="entry name" value="WW domain"/>
    <property type="match status" value="1"/>
</dbReference>
<dbReference type="Gene3D" id="2.20.70.10">
    <property type="match status" value="1"/>
</dbReference>
<dbReference type="RefSeq" id="XP_005789528.1">
    <property type="nucleotide sequence ID" value="XM_005789471.1"/>
</dbReference>
<dbReference type="InterPro" id="IPR001202">
    <property type="entry name" value="WW_dom"/>
</dbReference>
<dbReference type="HOGENOM" id="CLU_1345354_0_0_1"/>
<dbReference type="AlphaFoldDB" id="A0A0D3KMW4"/>
<organism evidence="2 3">
    <name type="scientific">Emiliania huxleyi (strain CCMP1516)</name>
    <dbReference type="NCBI Taxonomy" id="280463"/>
    <lineage>
        <taxon>Eukaryota</taxon>
        <taxon>Haptista</taxon>
        <taxon>Haptophyta</taxon>
        <taxon>Prymnesiophyceae</taxon>
        <taxon>Isochrysidales</taxon>
        <taxon>Noelaerhabdaceae</taxon>
        <taxon>Emiliania</taxon>
    </lineage>
</organism>
<evidence type="ECO:0000313" key="3">
    <source>
        <dbReference type="Proteomes" id="UP000013827"/>
    </source>
</evidence>
<feature type="domain" description="WW" evidence="1">
    <location>
        <begin position="170"/>
        <end position="204"/>
    </location>
</feature>